<name>A0A4Q2JL97_9MICO</name>
<dbReference type="OrthoDB" id="1253990at2"/>
<dbReference type="NCBIfam" id="TIGR00199">
    <property type="entry name" value="PncC_domain"/>
    <property type="match status" value="1"/>
</dbReference>
<evidence type="ECO:0000256" key="1">
    <source>
        <dbReference type="SAM" id="MobiDB-lite"/>
    </source>
</evidence>
<sequence>MSSASTVAVAESLTGGAIDAALAATGDASDWFAGGLVAYSSRVKFDVLGVTPGPVVTAKCAVEMAVGVRRLLGAGIAVSATGAGGPDPVEGNPPGTVFIAASVGDRTVVEEFRFAGDPADVVDATVENAFRLLDEVLAGSDPASSRSEDRAPGPDQSLRGNGASAG</sequence>
<dbReference type="Pfam" id="PF02464">
    <property type="entry name" value="CinA"/>
    <property type="match status" value="1"/>
</dbReference>
<dbReference type="EMBL" id="SDPO01000004">
    <property type="protein sequence ID" value="RXZ46850.1"/>
    <property type="molecule type" value="Genomic_DNA"/>
</dbReference>
<feature type="domain" description="CinA C-terminal" evidence="2">
    <location>
        <begin position="4"/>
        <end position="136"/>
    </location>
</feature>
<proteinExistence type="predicted"/>
<gene>
    <name evidence="3" type="ORF">ESP57_17120</name>
</gene>
<dbReference type="InterPro" id="IPR036653">
    <property type="entry name" value="CinA-like_C"/>
</dbReference>
<organism evidence="3 4">
    <name type="scientific">Agromyces fucosus</name>
    <dbReference type="NCBI Taxonomy" id="41985"/>
    <lineage>
        <taxon>Bacteria</taxon>
        <taxon>Bacillati</taxon>
        <taxon>Actinomycetota</taxon>
        <taxon>Actinomycetes</taxon>
        <taxon>Micrococcales</taxon>
        <taxon>Microbacteriaceae</taxon>
        <taxon>Agromyces</taxon>
    </lineage>
</organism>
<keyword evidence="4" id="KW-1185">Reference proteome</keyword>
<evidence type="ECO:0000313" key="3">
    <source>
        <dbReference type="EMBL" id="RXZ46850.1"/>
    </source>
</evidence>
<protein>
    <submittedName>
        <fullName evidence="3">CinA family protein</fullName>
    </submittedName>
</protein>
<reference evidence="3 4" key="1">
    <citation type="submission" date="2019-01" db="EMBL/GenBank/DDBJ databases">
        <authorList>
            <person name="Li J."/>
        </authorList>
    </citation>
    <scope>NUCLEOTIDE SEQUENCE [LARGE SCALE GENOMIC DNA]</scope>
    <source>
        <strain evidence="3 4">CCUG 35506</strain>
    </source>
</reference>
<evidence type="ECO:0000259" key="2">
    <source>
        <dbReference type="Pfam" id="PF02464"/>
    </source>
</evidence>
<dbReference type="SUPFAM" id="SSF142433">
    <property type="entry name" value="CinA-like"/>
    <property type="match status" value="1"/>
</dbReference>
<dbReference type="AlphaFoldDB" id="A0A4Q2JL97"/>
<evidence type="ECO:0000313" key="4">
    <source>
        <dbReference type="Proteomes" id="UP000292935"/>
    </source>
</evidence>
<feature type="region of interest" description="Disordered" evidence="1">
    <location>
        <begin position="140"/>
        <end position="166"/>
    </location>
</feature>
<comment type="caution">
    <text evidence="3">The sequence shown here is derived from an EMBL/GenBank/DDBJ whole genome shotgun (WGS) entry which is preliminary data.</text>
</comment>
<dbReference type="Proteomes" id="UP000292935">
    <property type="component" value="Unassembled WGS sequence"/>
</dbReference>
<dbReference type="Gene3D" id="3.90.950.20">
    <property type="entry name" value="CinA-like"/>
    <property type="match status" value="1"/>
</dbReference>
<accession>A0A4Q2JL97</accession>
<dbReference type="InterPro" id="IPR008136">
    <property type="entry name" value="CinA_C"/>
</dbReference>